<dbReference type="InterPro" id="IPR007076">
    <property type="entry name" value="TfoX_N"/>
</dbReference>
<dbReference type="EMBL" id="FOFA01000002">
    <property type="protein sequence ID" value="SEQ00472.1"/>
    <property type="molecule type" value="Genomic_DNA"/>
</dbReference>
<dbReference type="Proteomes" id="UP000198504">
    <property type="component" value="Unassembled WGS sequence"/>
</dbReference>
<evidence type="ECO:0000259" key="1">
    <source>
        <dbReference type="Pfam" id="PF04993"/>
    </source>
</evidence>
<dbReference type="OrthoDB" id="214902at2"/>
<organism evidence="2 3">
    <name type="scientific">Microlunatus flavus</name>
    <dbReference type="NCBI Taxonomy" id="1036181"/>
    <lineage>
        <taxon>Bacteria</taxon>
        <taxon>Bacillati</taxon>
        <taxon>Actinomycetota</taxon>
        <taxon>Actinomycetes</taxon>
        <taxon>Propionibacteriales</taxon>
        <taxon>Propionibacteriaceae</taxon>
        <taxon>Microlunatus</taxon>
    </lineage>
</organism>
<dbReference type="AlphaFoldDB" id="A0A1H9CH09"/>
<proteinExistence type="predicted"/>
<dbReference type="SUPFAM" id="SSF159894">
    <property type="entry name" value="YgaC/TfoX-N like"/>
    <property type="match status" value="1"/>
</dbReference>
<dbReference type="Gene3D" id="3.30.1460.30">
    <property type="entry name" value="YgaC/TfoX-N like chaperone"/>
    <property type="match status" value="1"/>
</dbReference>
<dbReference type="RefSeq" id="WP_091178120.1">
    <property type="nucleotide sequence ID" value="NZ_FOFA01000002.1"/>
</dbReference>
<gene>
    <name evidence="2" type="ORF">SAMN05421756_102207</name>
</gene>
<dbReference type="STRING" id="1036181.SAMN05421756_102207"/>
<sequence length="123" mass="13222">MPYDRELADRLRAVLGGWDERHDGADEAEDLGIVDEKPMFGGLGFMVAGHLAVCASSHGGLLVRVDPSDQDALVAADGVEPMRMAGRPSRSWVEVSPDALADDEVLTTWVQRGVAAARIAPRR</sequence>
<evidence type="ECO:0000313" key="2">
    <source>
        <dbReference type="EMBL" id="SEQ00472.1"/>
    </source>
</evidence>
<dbReference type="Pfam" id="PF04993">
    <property type="entry name" value="TfoX_N"/>
    <property type="match status" value="1"/>
</dbReference>
<feature type="domain" description="TfoX N-terminal" evidence="1">
    <location>
        <begin position="29"/>
        <end position="117"/>
    </location>
</feature>
<protein>
    <submittedName>
        <fullName evidence="2">TfoX N-terminal domain-containing protein</fullName>
    </submittedName>
</protein>
<name>A0A1H9CH09_9ACTN</name>
<accession>A0A1H9CH09</accession>
<evidence type="ECO:0000313" key="3">
    <source>
        <dbReference type="Proteomes" id="UP000198504"/>
    </source>
</evidence>
<keyword evidence="3" id="KW-1185">Reference proteome</keyword>
<reference evidence="3" key="1">
    <citation type="submission" date="2016-10" db="EMBL/GenBank/DDBJ databases">
        <authorList>
            <person name="Varghese N."/>
            <person name="Submissions S."/>
        </authorList>
    </citation>
    <scope>NUCLEOTIDE SEQUENCE [LARGE SCALE GENOMIC DNA]</scope>
    <source>
        <strain evidence="3">CGMCC 4.6856</strain>
    </source>
</reference>